<evidence type="ECO:0008006" key="3">
    <source>
        <dbReference type="Google" id="ProtNLM"/>
    </source>
</evidence>
<dbReference type="RefSeq" id="WP_080743117.1">
    <property type="nucleotide sequence ID" value="NZ_BCVB01000021.1"/>
</dbReference>
<dbReference type="Pfam" id="PF13076">
    <property type="entry name" value="Fur_reg_FbpA"/>
    <property type="match status" value="1"/>
</dbReference>
<sequence>MELRKRVEEKRKSLINALIQKNVYKDSNERQLYELTLTELEDLYRRV</sequence>
<evidence type="ECO:0000313" key="2">
    <source>
        <dbReference type="Proteomes" id="UP000031829"/>
    </source>
</evidence>
<accession>A0A0B6AD56</accession>
<dbReference type="KEGG" id="bmeg:BG04_1466"/>
<proteinExistence type="predicted"/>
<name>A0A0B6AD56_PRIM2</name>
<organism evidence="1 2">
    <name type="scientific">Priestia megaterium (strain ATCC 14581 / DSM 32 / CCUG 1817 / JCM 2506 / NBRC 15308 / NCIMB 9376 / NCTC 10342 / NRRL B-14308 / VKM B-512 / Ford 19)</name>
    <name type="common">Bacillus megaterium</name>
    <dbReference type="NCBI Taxonomy" id="1348623"/>
    <lineage>
        <taxon>Bacteria</taxon>
        <taxon>Bacillati</taxon>
        <taxon>Bacillota</taxon>
        <taxon>Bacilli</taxon>
        <taxon>Bacillales</taxon>
        <taxon>Bacillaceae</taxon>
        <taxon>Priestia</taxon>
    </lineage>
</organism>
<reference evidence="1 2" key="1">
    <citation type="journal article" date="2015" name="Genome Announc.">
        <title>Complete genome sequences for 35 biothreat assay-relevant bacillus species.</title>
        <authorList>
            <person name="Johnson S.L."/>
            <person name="Daligault H.E."/>
            <person name="Davenport K.W."/>
            <person name="Jaissle J."/>
            <person name="Frey K.G."/>
            <person name="Ladner J.T."/>
            <person name="Broomall S.M."/>
            <person name="Bishop-Lilly K.A."/>
            <person name="Bruce D.C."/>
            <person name="Gibbons H.S."/>
            <person name="Coyne S.R."/>
            <person name="Lo C.C."/>
            <person name="Meincke L."/>
            <person name="Munk A.C."/>
            <person name="Koroleva G.I."/>
            <person name="Rosenzweig C.N."/>
            <person name="Palacios G.F."/>
            <person name="Redden C.L."/>
            <person name="Minogue T.D."/>
            <person name="Chain P.S."/>
        </authorList>
    </citation>
    <scope>NUCLEOTIDE SEQUENCE [LARGE SCALE GENOMIC DNA]</scope>
    <source>
        <strain evidence="2">ATCC 14581 / DSM 32 / JCM 2506 / NBRC 15308 / NCIMB 9376 / NCTC 10342 / NRRL B-14308 / VKM B-512</strain>
    </source>
</reference>
<gene>
    <name evidence="1" type="ORF">BG04_1466</name>
</gene>
<dbReference type="EMBL" id="CP009920">
    <property type="protein sequence ID" value="AJI21451.1"/>
    <property type="molecule type" value="Genomic_DNA"/>
</dbReference>
<protein>
    <recommendedName>
        <fullName evidence="3">Fur-regulated basic protein FbpA</fullName>
    </recommendedName>
</protein>
<dbReference type="Proteomes" id="UP000031829">
    <property type="component" value="Chromosome"/>
</dbReference>
<dbReference type="AlphaFoldDB" id="A0A0B6AD56"/>
<evidence type="ECO:0000313" key="1">
    <source>
        <dbReference type="EMBL" id="AJI21451.1"/>
    </source>
</evidence>
<dbReference type="HOGENOM" id="CLU_208869_0_0_9"/>
<dbReference type="GeneID" id="93644937"/>
<dbReference type="InterPro" id="IPR025072">
    <property type="entry name" value="Fur_reg_FbpA"/>
</dbReference>